<dbReference type="Gene3D" id="2.10.25.10">
    <property type="entry name" value="Laminin"/>
    <property type="match status" value="1"/>
</dbReference>
<proteinExistence type="predicted"/>
<reference evidence="8" key="1">
    <citation type="submission" date="2025-08" db="UniProtKB">
        <authorList>
            <consortium name="RefSeq"/>
        </authorList>
    </citation>
    <scope>IDENTIFICATION</scope>
    <source>
        <tissue evidence="8">Muscle</tissue>
    </source>
</reference>
<dbReference type="SUPFAM" id="SSF57196">
    <property type="entry name" value="EGF/Laminin"/>
    <property type="match status" value="1"/>
</dbReference>
<evidence type="ECO:0000259" key="6">
    <source>
        <dbReference type="PROSITE" id="PS50026"/>
    </source>
</evidence>
<evidence type="ECO:0000313" key="8">
    <source>
        <dbReference type="RefSeq" id="XP_022254915.1"/>
    </source>
</evidence>
<evidence type="ECO:0000256" key="5">
    <source>
        <dbReference type="PROSITE-ProRule" id="PRU00076"/>
    </source>
</evidence>
<dbReference type="InterPro" id="IPR001881">
    <property type="entry name" value="EGF-like_Ca-bd_dom"/>
</dbReference>
<evidence type="ECO:0000256" key="4">
    <source>
        <dbReference type="ARBA" id="ARBA00023157"/>
    </source>
</evidence>
<accession>A0ABM1TGA9</accession>
<evidence type="ECO:0000256" key="2">
    <source>
        <dbReference type="ARBA" id="ARBA00022729"/>
    </source>
</evidence>
<keyword evidence="3" id="KW-0677">Repeat</keyword>
<dbReference type="PROSITE" id="PS00010">
    <property type="entry name" value="ASX_HYDROXYL"/>
    <property type="match status" value="1"/>
</dbReference>
<dbReference type="PANTHER" id="PTHR24039">
    <property type="entry name" value="FIBRILLIN-RELATED"/>
    <property type="match status" value="1"/>
</dbReference>
<evidence type="ECO:0000256" key="1">
    <source>
        <dbReference type="ARBA" id="ARBA00022536"/>
    </source>
</evidence>
<dbReference type="PROSITE" id="PS50026">
    <property type="entry name" value="EGF_3"/>
    <property type="match status" value="2"/>
</dbReference>
<keyword evidence="7" id="KW-1185">Reference proteome</keyword>
<keyword evidence="4" id="KW-1015">Disulfide bond</keyword>
<feature type="domain" description="EGF-like" evidence="6">
    <location>
        <begin position="542"/>
        <end position="579"/>
    </location>
</feature>
<name>A0ABM1TGA9_LIMPO</name>
<dbReference type="InterPro" id="IPR000152">
    <property type="entry name" value="EGF-type_Asp/Asn_hydroxyl_site"/>
</dbReference>
<gene>
    <name evidence="8" type="primary">LOC106470594</name>
</gene>
<dbReference type="Gene3D" id="2.90.20.10">
    <property type="entry name" value="Plasmodium vivax P25 domain"/>
    <property type="match status" value="1"/>
</dbReference>
<dbReference type="RefSeq" id="XP_022254915.1">
    <property type="nucleotide sequence ID" value="XM_022399207.1"/>
</dbReference>
<dbReference type="InterPro" id="IPR000742">
    <property type="entry name" value="EGF"/>
</dbReference>
<comment type="caution">
    <text evidence="5">Lacks conserved residue(s) required for the propagation of feature annotation.</text>
</comment>
<dbReference type="Pfam" id="PF07645">
    <property type="entry name" value="EGF_CA"/>
    <property type="match status" value="1"/>
</dbReference>
<dbReference type="Proteomes" id="UP000694941">
    <property type="component" value="Unplaced"/>
</dbReference>
<dbReference type="SMART" id="SM00181">
    <property type="entry name" value="EGF"/>
    <property type="match status" value="8"/>
</dbReference>
<dbReference type="GeneID" id="106470594"/>
<evidence type="ECO:0000256" key="3">
    <source>
        <dbReference type="ARBA" id="ARBA00022737"/>
    </source>
</evidence>
<organism evidence="7 8">
    <name type="scientific">Limulus polyphemus</name>
    <name type="common">Atlantic horseshoe crab</name>
    <dbReference type="NCBI Taxonomy" id="6850"/>
    <lineage>
        <taxon>Eukaryota</taxon>
        <taxon>Metazoa</taxon>
        <taxon>Ecdysozoa</taxon>
        <taxon>Arthropoda</taxon>
        <taxon>Chelicerata</taxon>
        <taxon>Merostomata</taxon>
        <taxon>Xiphosura</taxon>
        <taxon>Limulidae</taxon>
        <taxon>Limulus</taxon>
    </lineage>
</organism>
<protein>
    <submittedName>
        <fullName evidence="8">Fibrillin-1-like</fullName>
    </submittedName>
</protein>
<dbReference type="InterPro" id="IPR018097">
    <property type="entry name" value="EGF_Ca-bd_CS"/>
</dbReference>
<dbReference type="PROSITE" id="PS01187">
    <property type="entry name" value="EGF_CA"/>
    <property type="match status" value="1"/>
</dbReference>
<keyword evidence="2" id="KW-0732">Signal</keyword>
<feature type="domain" description="EGF-like" evidence="6">
    <location>
        <begin position="179"/>
        <end position="216"/>
    </location>
</feature>
<dbReference type="CDD" id="cd00054">
    <property type="entry name" value="EGF_CA"/>
    <property type="match status" value="1"/>
</dbReference>
<dbReference type="InterPro" id="IPR049883">
    <property type="entry name" value="NOTCH1_EGF-like"/>
</dbReference>
<sequence>MSERGTTSSDSSAVLSFTFPMTTTGDKSSTSTDSSTVLSSTALNTTMSERDIKRCLFEGCDTYEVCDTFKGVCICKDGYERSEGDKCHAKNFCSTTCTGKHTKCMPGSDESPRNITCTCEEGYTKNQKTGDCVPTFCETGRHNCKENEVCKAISDGDKGYACTCSLPFVKQDNKCALPNIDECSDFVNCGVGGKCLKVNSQNKCFCQEGYVLENSICIEYCNSSSWMANPLRDICPSQHCDVGTGGNIRCKCGGIWEEDIDGFSCKLKPLCNGENEGKRTCSLENADCNLDETIAEGFSCTCPFGYRRDALGKCKAVCAFHENTEKCQRYFADCVVDRNGNATCQCKPSFKNFIEGQHCQLAGAAYTVKLTFLNRYNTLSSAPPGVFLTESLDRNQLLKDIELTMNIQYGKNFLSTVITDVYYTDSEVHCSLSLQFHEEEESLNRITSNNICVGIQSSPNNDSETSDYCVILPSLVVNRKKLKGSTIEPINQCLNPVKYCSSYTKCVKHNGTIGYSCLCRDNFVTLHSYALGKVGKIEYCQDIDECANPDVCPNFTKCINTVGSYSCQCVEKYKVKISDDNPNSTECIGAKRVTPAVDVRK</sequence>
<dbReference type="SMART" id="SM00179">
    <property type="entry name" value="EGF_CA"/>
    <property type="match status" value="2"/>
</dbReference>
<evidence type="ECO:0000313" key="7">
    <source>
        <dbReference type="Proteomes" id="UP000694941"/>
    </source>
</evidence>
<keyword evidence="1 5" id="KW-0245">EGF-like domain</keyword>